<evidence type="ECO:0000256" key="2">
    <source>
        <dbReference type="HAMAP-Rule" id="MF_00163"/>
    </source>
</evidence>
<comment type="cofactor">
    <cofactor evidence="2">
        <name>Fe(2+)</name>
        <dbReference type="ChEBI" id="CHEBI:29033"/>
    </cofactor>
    <text evidence="2">Binds 1 Fe(2+) ion.</text>
</comment>
<comment type="function">
    <text evidence="2">Removes the formyl group from the N-terminal Met of newly synthesized proteins. Requires at least a dipeptide for an efficient rate of reaction. N-terminal L-methionine is a prerequisite for activity but the enzyme has broad specificity at other positions.</text>
</comment>
<dbReference type="EC" id="3.5.1.88" evidence="2"/>
<dbReference type="GO" id="GO:0042586">
    <property type="term" value="F:peptide deformylase activity"/>
    <property type="evidence" value="ECO:0007669"/>
    <property type="project" value="UniProtKB-UniRule"/>
</dbReference>
<feature type="binding site" evidence="2">
    <location>
        <position position="138"/>
    </location>
    <ligand>
        <name>Fe cation</name>
        <dbReference type="ChEBI" id="CHEBI:24875"/>
    </ligand>
</feature>
<dbReference type="PRINTS" id="PR01576">
    <property type="entry name" value="PDEFORMYLASE"/>
</dbReference>
<name>A0A4P6HFN4_9BACT</name>
<dbReference type="CDD" id="cd00487">
    <property type="entry name" value="Pep_deformylase"/>
    <property type="match status" value="1"/>
</dbReference>
<feature type="binding site" evidence="2">
    <location>
        <position position="134"/>
    </location>
    <ligand>
        <name>Fe cation</name>
        <dbReference type="ChEBI" id="CHEBI:24875"/>
    </ligand>
</feature>
<dbReference type="Pfam" id="PF01327">
    <property type="entry name" value="Pep_deformylase"/>
    <property type="match status" value="1"/>
</dbReference>
<dbReference type="PIRSF" id="PIRSF004749">
    <property type="entry name" value="Pep_def"/>
    <property type="match status" value="1"/>
</dbReference>
<dbReference type="EMBL" id="CP026538">
    <property type="protein sequence ID" value="QAZ65737.1"/>
    <property type="molecule type" value="Genomic_DNA"/>
</dbReference>
<dbReference type="InterPro" id="IPR036821">
    <property type="entry name" value="Peptide_deformylase_sf"/>
</dbReference>
<dbReference type="InterPro" id="IPR023635">
    <property type="entry name" value="Peptide_deformylase"/>
</dbReference>
<sequence length="174" mass="19013">MPLEILKYPHPVLARKAEPVGEITDAVRELAAGMAEAMYANQGIGLAAPQVGASLRLIVIDLSGPDKREALMTLVNPVITAASGEQEDEEGCLSVRSYRTKVRRAASVTVTALDLAGQPLTIEADELLAVCLQHEIDHLDGVLFIDRISRLKRAMYDKRVKRWAQTPPDEKTNS</sequence>
<keyword evidence="4" id="KW-1185">Reference proteome</keyword>
<feature type="active site" evidence="2">
    <location>
        <position position="135"/>
    </location>
</feature>
<proteinExistence type="inferred from homology"/>
<comment type="catalytic activity">
    <reaction evidence="2">
        <text>N-terminal N-formyl-L-methionyl-[peptide] + H2O = N-terminal L-methionyl-[peptide] + formate</text>
        <dbReference type="Rhea" id="RHEA:24420"/>
        <dbReference type="Rhea" id="RHEA-COMP:10639"/>
        <dbReference type="Rhea" id="RHEA-COMP:10640"/>
        <dbReference type="ChEBI" id="CHEBI:15377"/>
        <dbReference type="ChEBI" id="CHEBI:15740"/>
        <dbReference type="ChEBI" id="CHEBI:49298"/>
        <dbReference type="ChEBI" id="CHEBI:64731"/>
        <dbReference type="EC" id="3.5.1.88"/>
    </reaction>
</comment>
<dbReference type="KEGG" id="dcb:C3Y92_00145"/>
<dbReference type="RefSeq" id="WP_129348362.1">
    <property type="nucleotide sequence ID" value="NZ_CP026538.1"/>
</dbReference>
<dbReference type="Gene3D" id="3.90.45.10">
    <property type="entry name" value="Peptide deformylase"/>
    <property type="match status" value="1"/>
</dbReference>
<gene>
    <name evidence="2 3" type="primary">def</name>
    <name evidence="3" type="ORF">C3Y92_00145</name>
</gene>
<reference evidence="3 4" key="1">
    <citation type="submission" date="2018-02" db="EMBL/GenBank/DDBJ databases">
        <title>Genome sequence of Desulfovibrio carbinolicus DSM 3852.</title>
        <authorList>
            <person name="Wilbanks E."/>
            <person name="Skennerton C.T."/>
            <person name="Orphan V.J."/>
        </authorList>
    </citation>
    <scope>NUCLEOTIDE SEQUENCE [LARGE SCALE GENOMIC DNA]</scope>
    <source>
        <strain evidence="3 4">DSM 3852</strain>
    </source>
</reference>
<accession>A0A4P6HFN4</accession>
<dbReference type="OrthoDB" id="9804313at2"/>
<dbReference type="SUPFAM" id="SSF56420">
    <property type="entry name" value="Peptide deformylase"/>
    <property type="match status" value="1"/>
</dbReference>
<keyword evidence="2" id="KW-0378">Hydrolase</keyword>
<organism evidence="3 4">
    <name type="scientific">Solidesulfovibrio carbinolicus</name>
    <dbReference type="NCBI Taxonomy" id="296842"/>
    <lineage>
        <taxon>Bacteria</taxon>
        <taxon>Pseudomonadati</taxon>
        <taxon>Thermodesulfobacteriota</taxon>
        <taxon>Desulfovibrionia</taxon>
        <taxon>Desulfovibrionales</taxon>
        <taxon>Desulfovibrionaceae</taxon>
        <taxon>Solidesulfovibrio</taxon>
    </lineage>
</organism>
<dbReference type="NCBIfam" id="TIGR00079">
    <property type="entry name" value="pept_deformyl"/>
    <property type="match status" value="1"/>
</dbReference>
<evidence type="ECO:0000313" key="3">
    <source>
        <dbReference type="EMBL" id="QAZ65737.1"/>
    </source>
</evidence>
<dbReference type="HAMAP" id="MF_00163">
    <property type="entry name" value="Pep_deformylase"/>
    <property type="match status" value="1"/>
</dbReference>
<dbReference type="GO" id="GO:0046872">
    <property type="term" value="F:metal ion binding"/>
    <property type="evidence" value="ECO:0007669"/>
    <property type="project" value="UniProtKB-KW"/>
</dbReference>
<dbReference type="PANTHER" id="PTHR10458">
    <property type="entry name" value="PEPTIDE DEFORMYLASE"/>
    <property type="match status" value="1"/>
</dbReference>
<dbReference type="GO" id="GO:0006412">
    <property type="term" value="P:translation"/>
    <property type="evidence" value="ECO:0007669"/>
    <property type="project" value="UniProtKB-UniRule"/>
</dbReference>
<dbReference type="PANTHER" id="PTHR10458:SF22">
    <property type="entry name" value="PEPTIDE DEFORMYLASE"/>
    <property type="match status" value="1"/>
</dbReference>
<evidence type="ECO:0000256" key="1">
    <source>
        <dbReference type="ARBA" id="ARBA00010759"/>
    </source>
</evidence>
<dbReference type="NCBIfam" id="NF001159">
    <property type="entry name" value="PRK00150.1-3"/>
    <property type="match status" value="1"/>
</dbReference>
<keyword evidence="2" id="KW-0648">Protein biosynthesis</keyword>
<feature type="binding site" evidence="2">
    <location>
        <position position="92"/>
    </location>
    <ligand>
        <name>Fe cation</name>
        <dbReference type="ChEBI" id="CHEBI:24875"/>
    </ligand>
</feature>
<keyword evidence="2" id="KW-0408">Iron</keyword>
<protein>
    <recommendedName>
        <fullName evidence="2">Peptide deformylase</fullName>
        <shortName evidence="2">PDF</shortName>
        <ecNumber evidence="2">3.5.1.88</ecNumber>
    </recommendedName>
    <alternativeName>
        <fullName evidence="2">Polypeptide deformylase</fullName>
    </alternativeName>
</protein>
<evidence type="ECO:0000313" key="4">
    <source>
        <dbReference type="Proteomes" id="UP000293296"/>
    </source>
</evidence>
<dbReference type="AlphaFoldDB" id="A0A4P6HFN4"/>
<comment type="similarity">
    <text evidence="1 2">Belongs to the polypeptide deformylase family.</text>
</comment>
<dbReference type="Proteomes" id="UP000293296">
    <property type="component" value="Chromosome"/>
</dbReference>
<keyword evidence="2" id="KW-0479">Metal-binding</keyword>